<dbReference type="InterPro" id="IPR035965">
    <property type="entry name" value="PAS-like_dom_sf"/>
</dbReference>
<protein>
    <recommendedName>
        <fullName evidence="3">PAS domain-containing protein</fullName>
    </recommendedName>
</protein>
<dbReference type="OrthoDB" id="411251at2759"/>
<dbReference type="VEuPathDB" id="FungiDB:CIMG_11294"/>
<evidence type="ECO:0000313" key="2">
    <source>
        <dbReference type="Proteomes" id="UP000001261"/>
    </source>
</evidence>
<dbReference type="KEGG" id="cim:CIMG_11294"/>
<name>A0A0E1S389_COCIM</name>
<dbReference type="SUPFAM" id="SSF55785">
    <property type="entry name" value="PYP-like sensor domain (PAS domain)"/>
    <property type="match status" value="1"/>
</dbReference>
<dbReference type="EMBL" id="GG704914">
    <property type="protein sequence ID" value="EAS33301.2"/>
    <property type="molecule type" value="Genomic_DNA"/>
</dbReference>
<dbReference type="AlphaFoldDB" id="A0A0E1S389"/>
<proteinExistence type="predicted"/>
<evidence type="ECO:0008006" key="3">
    <source>
        <dbReference type="Google" id="ProtNLM"/>
    </source>
</evidence>
<keyword evidence="2" id="KW-1185">Reference proteome</keyword>
<gene>
    <name evidence="1" type="ORF">CIMG_11294</name>
</gene>
<dbReference type="Proteomes" id="UP000001261">
    <property type="component" value="Unassembled WGS sequence"/>
</dbReference>
<accession>A0A0E1S389</accession>
<dbReference type="Gene3D" id="3.30.450.20">
    <property type="entry name" value="PAS domain"/>
    <property type="match status" value="1"/>
</dbReference>
<dbReference type="InParanoid" id="A0A0E1S389"/>
<evidence type="ECO:0000313" key="1">
    <source>
        <dbReference type="EMBL" id="EAS33301.2"/>
    </source>
</evidence>
<organism evidence="1 2">
    <name type="scientific">Coccidioides immitis (strain RS)</name>
    <name type="common">Valley fever fungus</name>
    <dbReference type="NCBI Taxonomy" id="246410"/>
    <lineage>
        <taxon>Eukaryota</taxon>
        <taxon>Fungi</taxon>
        <taxon>Dikarya</taxon>
        <taxon>Ascomycota</taxon>
        <taxon>Pezizomycotina</taxon>
        <taxon>Eurotiomycetes</taxon>
        <taxon>Eurotiomycetidae</taxon>
        <taxon>Onygenales</taxon>
        <taxon>Onygenaceae</taxon>
        <taxon>Coccidioides</taxon>
    </lineage>
</organism>
<dbReference type="GeneID" id="24163645"/>
<reference evidence="2" key="2">
    <citation type="journal article" date="2010" name="Genome Res.">
        <title>Population genomic sequencing of Coccidioides fungi reveals recent hybridization and transposon control.</title>
        <authorList>
            <person name="Neafsey D.E."/>
            <person name="Barker B.M."/>
            <person name="Sharpton T.J."/>
            <person name="Stajich J.E."/>
            <person name="Park D.J."/>
            <person name="Whiston E."/>
            <person name="Hung C.-Y."/>
            <person name="McMahan C."/>
            <person name="White J."/>
            <person name="Sykes S."/>
            <person name="Heiman D."/>
            <person name="Young S."/>
            <person name="Zeng Q."/>
            <person name="Abouelleil A."/>
            <person name="Aftuck L."/>
            <person name="Bessette D."/>
            <person name="Brown A."/>
            <person name="FitzGerald M."/>
            <person name="Lui A."/>
            <person name="Macdonald J.P."/>
            <person name="Priest M."/>
            <person name="Orbach M.J."/>
            <person name="Galgiani J.N."/>
            <person name="Kirkland T.N."/>
            <person name="Cole G.T."/>
            <person name="Birren B.W."/>
            <person name="Henn M.R."/>
            <person name="Taylor J.W."/>
            <person name="Rounsley S.D."/>
        </authorList>
    </citation>
    <scope>GENOME REANNOTATION</scope>
    <source>
        <strain evidence="2">RS</strain>
    </source>
</reference>
<dbReference type="RefSeq" id="XP_001244884.2">
    <property type="nucleotide sequence ID" value="XM_001244883.2"/>
</dbReference>
<reference evidence="2" key="1">
    <citation type="journal article" date="2009" name="Genome Res.">
        <title>Comparative genomic analyses of the human fungal pathogens Coccidioides and their relatives.</title>
        <authorList>
            <person name="Sharpton T.J."/>
            <person name="Stajich J.E."/>
            <person name="Rounsley S.D."/>
            <person name="Gardner M.J."/>
            <person name="Wortman J.R."/>
            <person name="Jordar V.S."/>
            <person name="Maiti R."/>
            <person name="Kodira C.D."/>
            <person name="Neafsey D.E."/>
            <person name="Zeng Q."/>
            <person name="Hung C.-Y."/>
            <person name="McMahan C."/>
            <person name="Muszewska A."/>
            <person name="Grynberg M."/>
            <person name="Mandel M.A."/>
            <person name="Kellner E.M."/>
            <person name="Barker B.M."/>
            <person name="Galgiani J.N."/>
            <person name="Orbach M.J."/>
            <person name="Kirkland T.N."/>
            <person name="Cole G.T."/>
            <person name="Henn M.R."/>
            <person name="Birren B.W."/>
            <person name="Taylor J.W."/>
        </authorList>
    </citation>
    <scope>NUCLEOTIDE SEQUENCE [LARGE SCALE GENOMIC DNA]</scope>
    <source>
        <strain evidence="2">RS</strain>
    </source>
</reference>
<sequence>MVCSLSSKFSRSSNSSVPEPRAALVLNRFTRSSTIVFATSNVAEILGVTPNQLVSRSFYAFVEECCLTQAARCLEESKMHDTIAYLRVRLRTMLAEYDDEPEVIEKVDELIGRNGYETEGGSPVYLPGTIIRDSDRNPCNFRQHDLHCKTCSTTSETAQSARESSWPETSRHAEIEAVITCASDGIIVALRRARPLIPGLIPPES</sequence>
<dbReference type="STRING" id="246410.A0A0E1S389"/>
<dbReference type="OMA" id="RNGYETE"/>